<dbReference type="GO" id="GO:0016491">
    <property type="term" value="F:oxidoreductase activity"/>
    <property type="evidence" value="ECO:0007669"/>
    <property type="project" value="UniProtKB-KW"/>
</dbReference>
<dbReference type="SUPFAM" id="SSF51735">
    <property type="entry name" value="NAD(P)-binding Rossmann-fold domains"/>
    <property type="match status" value="1"/>
</dbReference>
<sequence>MSNSYTRVILVTGANTGIGFALVKLLAKRGHTVYLGARDEAKGKEAQAALKKDHGLTVHFVQLDVTDHTSIDKARDLIEQKEGHLDVLVNNAAVANKEFLEPSRNDSTDHRHTFDTNFFGIIQSTSAFVPLILKAPIGHRAIVNVTSGAGSNAYAAAESRFMSPINQWSYSCNAYSASKAALNSYTIALAHELIKEKIRVNAICPGFVTSNLNNHAKGGKTTEEGANYILPWVLLGPEDDDKYCKYFSSGQPFPW</sequence>
<proteinExistence type="inferred from homology"/>
<dbReference type="PRINTS" id="PR00080">
    <property type="entry name" value="SDRFAMILY"/>
</dbReference>
<evidence type="ECO:0000256" key="2">
    <source>
        <dbReference type="ARBA" id="ARBA00022857"/>
    </source>
</evidence>
<name>A0A0W0F1I4_MONRR</name>
<dbReference type="PRINTS" id="PR00081">
    <property type="entry name" value="GDHRDH"/>
</dbReference>
<evidence type="ECO:0000313" key="5">
    <source>
        <dbReference type="Proteomes" id="UP000054988"/>
    </source>
</evidence>
<dbReference type="eggNOG" id="KOG1208">
    <property type="taxonomic scope" value="Eukaryota"/>
</dbReference>
<keyword evidence="2" id="KW-0521">NADP</keyword>
<protein>
    <recommendedName>
        <fullName evidence="6">Short-chain dehydrogenase reductase sdr</fullName>
    </recommendedName>
</protein>
<keyword evidence="3" id="KW-0560">Oxidoreductase</keyword>
<evidence type="ECO:0000313" key="4">
    <source>
        <dbReference type="EMBL" id="KTB30175.1"/>
    </source>
</evidence>
<evidence type="ECO:0000256" key="3">
    <source>
        <dbReference type="ARBA" id="ARBA00023002"/>
    </source>
</evidence>
<dbReference type="PANTHER" id="PTHR43963">
    <property type="entry name" value="CARBONYL REDUCTASE 1-RELATED"/>
    <property type="match status" value="1"/>
</dbReference>
<dbReference type="Gene3D" id="3.40.50.720">
    <property type="entry name" value="NAD(P)-binding Rossmann-like Domain"/>
    <property type="match status" value="1"/>
</dbReference>
<dbReference type="Pfam" id="PF13561">
    <property type="entry name" value="adh_short_C2"/>
    <property type="match status" value="1"/>
</dbReference>
<comment type="caution">
    <text evidence="4">The sequence shown here is derived from an EMBL/GenBank/DDBJ whole genome shotgun (WGS) entry which is preliminary data.</text>
</comment>
<evidence type="ECO:0008006" key="6">
    <source>
        <dbReference type="Google" id="ProtNLM"/>
    </source>
</evidence>
<accession>A0A0W0F1I4</accession>
<dbReference type="PANTHER" id="PTHR43963:SF6">
    <property type="entry name" value="CHAIN DEHYDROGENASE FAMILY PROTEIN, PUTATIVE (AFU_ORTHOLOGUE AFUA_3G15350)-RELATED"/>
    <property type="match status" value="1"/>
</dbReference>
<gene>
    <name evidence="4" type="ORF">WG66_17189</name>
</gene>
<dbReference type="InterPro" id="IPR002347">
    <property type="entry name" value="SDR_fam"/>
</dbReference>
<dbReference type="AlphaFoldDB" id="A0A0W0F1I4"/>
<evidence type="ECO:0000256" key="1">
    <source>
        <dbReference type="ARBA" id="ARBA00006484"/>
    </source>
</evidence>
<dbReference type="Proteomes" id="UP000054988">
    <property type="component" value="Unassembled WGS sequence"/>
</dbReference>
<dbReference type="EMBL" id="LATX01002393">
    <property type="protein sequence ID" value="KTB30175.1"/>
    <property type="molecule type" value="Genomic_DNA"/>
</dbReference>
<organism evidence="4 5">
    <name type="scientific">Moniliophthora roreri</name>
    <name type="common">Frosty pod rot fungus</name>
    <name type="synonym">Monilia roreri</name>
    <dbReference type="NCBI Taxonomy" id="221103"/>
    <lineage>
        <taxon>Eukaryota</taxon>
        <taxon>Fungi</taxon>
        <taxon>Dikarya</taxon>
        <taxon>Basidiomycota</taxon>
        <taxon>Agaricomycotina</taxon>
        <taxon>Agaricomycetes</taxon>
        <taxon>Agaricomycetidae</taxon>
        <taxon>Agaricales</taxon>
        <taxon>Marasmiineae</taxon>
        <taxon>Marasmiaceae</taxon>
        <taxon>Moniliophthora</taxon>
    </lineage>
</organism>
<dbReference type="InterPro" id="IPR036291">
    <property type="entry name" value="NAD(P)-bd_dom_sf"/>
</dbReference>
<comment type="similarity">
    <text evidence="1">Belongs to the short-chain dehydrogenases/reductases (SDR) family.</text>
</comment>
<reference evidence="4 5" key="1">
    <citation type="submission" date="2015-12" db="EMBL/GenBank/DDBJ databases">
        <title>Draft genome sequence of Moniliophthora roreri, the causal agent of frosty pod rot of cacao.</title>
        <authorList>
            <person name="Aime M.C."/>
            <person name="Diaz-Valderrama J.R."/>
            <person name="Kijpornyongpan T."/>
            <person name="Phillips-Mora W."/>
        </authorList>
    </citation>
    <scope>NUCLEOTIDE SEQUENCE [LARGE SCALE GENOMIC DNA]</scope>
    <source>
        <strain evidence="4 5">MCA 2952</strain>
    </source>
</reference>